<reference evidence="4 5" key="1">
    <citation type="submission" date="2024-11" db="EMBL/GenBank/DDBJ databases">
        <title>Chromosome-level genome assembly of the freshwater bivalve Anodonta woodiana.</title>
        <authorList>
            <person name="Chen X."/>
        </authorList>
    </citation>
    <scope>NUCLEOTIDE SEQUENCE [LARGE SCALE GENOMIC DNA]</scope>
    <source>
        <strain evidence="4">MN2024</strain>
        <tissue evidence="4">Gills</tissue>
    </source>
</reference>
<evidence type="ECO:0000256" key="1">
    <source>
        <dbReference type="SAM" id="MobiDB-lite"/>
    </source>
</evidence>
<evidence type="ECO:0000256" key="3">
    <source>
        <dbReference type="SAM" id="SignalP"/>
    </source>
</evidence>
<evidence type="ECO:0000313" key="4">
    <source>
        <dbReference type="EMBL" id="KAL3885060.1"/>
    </source>
</evidence>
<evidence type="ECO:0000313" key="5">
    <source>
        <dbReference type="Proteomes" id="UP001634394"/>
    </source>
</evidence>
<feature type="signal peptide" evidence="3">
    <location>
        <begin position="1"/>
        <end position="18"/>
    </location>
</feature>
<dbReference type="Proteomes" id="UP001634394">
    <property type="component" value="Unassembled WGS sequence"/>
</dbReference>
<organism evidence="4 5">
    <name type="scientific">Sinanodonta woodiana</name>
    <name type="common">Chinese pond mussel</name>
    <name type="synonym">Anodonta woodiana</name>
    <dbReference type="NCBI Taxonomy" id="1069815"/>
    <lineage>
        <taxon>Eukaryota</taxon>
        <taxon>Metazoa</taxon>
        <taxon>Spiralia</taxon>
        <taxon>Lophotrochozoa</taxon>
        <taxon>Mollusca</taxon>
        <taxon>Bivalvia</taxon>
        <taxon>Autobranchia</taxon>
        <taxon>Heteroconchia</taxon>
        <taxon>Palaeoheterodonta</taxon>
        <taxon>Unionida</taxon>
        <taxon>Unionoidea</taxon>
        <taxon>Unionidae</taxon>
        <taxon>Unioninae</taxon>
        <taxon>Sinanodonta</taxon>
    </lineage>
</organism>
<feature type="compositionally biased region" description="Acidic residues" evidence="1">
    <location>
        <begin position="119"/>
        <end position="131"/>
    </location>
</feature>
<keyword evidence="5" id="KW-1185">Reference proteome</keyword>
<proteinExistence type="predicted"/>
<comment type="caution">
    <text evidence="4">The sequence shown here is derived from an EMBL/GenBank/DDBJ whole genome shotgun (WGS) entry which is preliminary data.</text>
</comment>
<protein>
    <submittedName>
        <fullName evidence="4">Uncharacterized protein</fullName>
    </submittedName>
</protein>
<gene>
    <name evidence="4" type="ORF">ACJMK2_025158</name>
</gene>
<sequence>MFTLLLFLVLHDASGIFGRSVSIFFSNQEKFHVREIRSPGYITLSDNLEKELFSENTNATSPKVSIDNPEDPWTGALQNSPYFYTEETTALEHDSDVLEPDDVLEELIDLKRFLHPDDSHDDDNDCDNEDTELVRSSREKRTTLEQWKQGNYVGNEVEQSNDTTQTVWEDVTDEDYGRIQREQYLQILKYVGITIGSVAGFSFLAYCFIRDPMAFIFSFGSCCPCCILCCPCIKTFVDKYMNPDKIVRDCMNKYMPGIIVRDDGTIDTYPITDEETKCLHAVIEEITDSF</sequence>
<keyword evidence="3" id="KW-0732">Signal</keyword>
<keyword evidence="2" id="KW-1133">Transmembrane helix</keyword>
<accession>A0ABD3XH64</accession>
<feature type="chain" id="PRO_5044889253" evidence="3">
    <location>
        <begin position="19"/>
        <end position="290"/>
    </location>
</feature>
<keyword evidence="2" id="KW-0472">Membrane</keyword>
<dbReference type="AlphaFoldDB" id="A0ABD3XH64"/>
<evidence type="ECO:0000256" key="2">
    <source>
        <dbReference type="SAM" id="Phobius"/>
    </source>
</evidence>
<feature type="region of interest" description="Disordered" evidence="1">
    <location>
        <begin position="118"/>
        <end position="138"/>
    </location>
</feature>
<feature type="transmembrane region" description="Helical" evidence="2">
    <location>
        <begin position="187"/>
        <end position="209"/>
    </location>
</feature>
<keyword evidence="2" id="KW-0812">Transmembrane</keyword>
<name>A0ABD3XH64_SINWO</name>
<dbReference type="EMBL" id="JBJQND010000002">
    <property type="protein sequence ID" value="KAL3885060.1"/>
    <property type="molecule type" value="Genomic_DNA"/>
</dbReference>